<sequence>MNMRSLIQNTRMTPSAKIIFLFIFSISLAFASEHPVSKVIIPKTIPEVFQEIDEYNAALDKMLEMNQLSEVHYHVFAVLELVKALPKLSQHLSPTQLKILQNHIASIKKLATQMDASSDANDYDETQDQYKKLQSLIDELHTYYSIKKHTQ</sequence>
<organism evidence="1 2">
    <name type="scientific">Legionella erythra</name>
    <dbReference type="NCBI Taxonomy" id="448"/>
    <lineage>
        <taxon>Bacteria</taxon>
        <taxon>Pseudomonadati</taxon>
        <taxon>Pseudomonadota</taxon>
        <taxon>Gammaproteobacteria</taxon>
        <taxon>Legionellales</taxon>
        <taxon>Legionellaceae</taxon>
        <taxon>Legionella</taxon>
    </lineage>
</organism>
<evidence type="ECO:0000313" key="1">
    <source>
        <dbReference type="EMBL" id="KTC95598.1"/>
    </source>
</evidence>
<name>A0A0W0TJ53_LEGER</name>
<protein>
    <submittedName>
        <fullName evidence="1">Chemiosmotic efflux system C protein A</fullName>
    </submittedName>
</protein>
<dbReference type="OrthoDB" id="5653020at2"/>
<accession>A0A0W0TJ53</accession>
<gene>
    <name evidence="1" type="primary">cecA_3</name>
    <name evidence="1" type="ORF">Lery_2157</name>
</gene>
<dbReference type="AlphaFoldDB" id="A0A0W0TJ53"/>
<dbReference type="Proteomes" id="UP000054773">
    <property type="component" value="Unassembled WGS sequence"/>
</dbReference>
<proteinExistence type="predicted"/>
<comment type="caution">
    <text evidence="1">The sequence shown here is derived from an EMBL/GenBank/DDBJ whole genome shotgun (WGS) entry which is preliminary data.</text>
</comment>
<keyword evidence="2" id="KW-1185">Reference proteome</keyword>
<reference evidence="1 2" key="1">
    <citation type="submission" date="2015-11" db="EMBL/GenBank/DDBJ databases">
        <title>Genomic analysis of 38 Legionella species identifies large and diverse effector repertoires.</title>
        <authorList>
            <person name="Burstein D."/>
            <person name="Amaro F."/>
            <person name="Zusman T."/>
            <person name="Lifshitz Z."/>
            <person name="Cohen O."/>
            <person name="Gilbert J.A."/>
            <person name="Pupko T."/>
            <person name="Shuman H.A."/>
            <person name="Segal G."/>
        </authorList>
    </citation>
    <scope>NUCLEOTIDE SEQUENCE [LARGE SCALE GENOMIC DNA]</scope>
    <source>
        <strain evidence="1 2">SE-32A-C8</strain>
    </source>
</reference>
<dbReference type="PATRIC" id="fig|448.7.peg.2263"/>
<dbReference type="RefSeq" id="WP_058527297.1">
    <property type="nucleotide sequence ID" value="NZ_CAAAHY010000011.1"/>
</dbReference>
<evidence type="ECO:0000313" key="2">
    <source>
        <dbReference type="Proteomes" id="UP000054773"/>
    </source>
</evidence>
<dbReference type="EMBL" id="LNYA01000033">
    <property type="protein sequence ID" value="KTC95598.1"/>
    <property type="molecule type" value="Genomic_DNA"/>
</dbReference>